<accession>A0A7W6ALR9</accession>
<dbReference type="EMBL" id="BSPG01000002">
    <property type="protein sequence ID" value="GLS42830.1"/>
    <property type="molecule type" value="Genomic_DNA"/>
</dbReference>
<dbReference type="EMBL" id="JACIDN010000006">
    <property type="protein sequence ID" value="MBB3904089.1"/>
    <property type="molecule type" value="Genomic_DNA"/>
</dbReference>
<dbReference type="Proteomes" id="UP000517759">
    <property type="component" value="Unassembled WGS sequence"/>
</dbReference>
<gene>
    <name evidence="1" type="ORF">GCM10007884_08150</name>
    <name evidence="2" type="ORF">GGR33_003603</name>
</gene>
<comment type="caution">
    <text evidence="2">The sequence shown here is derived from an EMBL/GenBank/DDBJ whole genome shotgun (WGS) entry which is preliminary data.</text>
</comment>
<reference evidence="2 3" key="3">
    <citation type="submission" date="2020-08" db="EMBL/GenBank/DDBJ databases">
        <title>Genomic Encyclopedia of Type Strains, Phase IV (KMG-IV): sequencing the most valuable type-strain genomes for metagenomic binning, comparative biology and taxonomic classification.</title>
        <authorList>
            <person name="Goeker M."/>
        </authorList>
    </citation>
    <scope>NUCLEOTIDE SEQUENCE [LARGE SCALE GENOMIC DNA]</scope>
    <source>
        <strain evidence="2 3">DSM 24105</strain>
    </source>
</reference>
<dbReference type="InterPro" id="IPR014347">
    <property type="entry name" value="Tautomerase/MIF_sf"/>
</dbReference>
<reference evidence="4" key="2">
    <citation type="journal article" date="2019" name="Int. J. Syst. Evol. Microbiol.">
        <title>The Global Catalogue of Microorganisms (GCM) 10K type strain sequencing project: providing services to taxonomists for standard genome sequencing and annotation.</title>
        <authorList>
            <consortium name="The Broad Institute Genomics Platform"/>
            <consortium name="The Broad Institute Genome Sequencing Center for Infectious Disease"/>
            <person name="Wu L."/>
            <person name="Ma J."/>
        </authorList>
    </citation>
    <scope>NUCLEOTIDE SEQUENCE [LARGE SCALE GENOMIC DNA]</scope>
    <source>
        <strain evidence="4">NBRC 107710</strain>
    </source>
</reference>
<reference evidence="1" key="4">
    <citation type="submission" date="2023-01" db="EMBL/GenBank/DDBJ databases">
        <title>Draft genome sequence of Methylobacterium brachythecii strain NBRC 107710.</title>
        <authorList>
            <person name="Sun Q."/>
            <person name="Mori K."/>
        </authorList>
    </citation>
    <scope>NUCLEOTIDE SEQUENCE</scope>
    <source>
        <strain evidence="1">NBRC 107710</strain>
    </source>
</reference>
<evidence type="ECO:0000313" key="3">
    <source>
        <dbReference type="Proteomes" id="UP000517759"/>
    </source>
</evidence>
<dbReference type="SUPFAM" id="SSF55331">
    <property type="entry name" value="Tautomerase/MIF"/>
    <property type="match status" value="1"/>
</dbReference>
<name>A0A7W6ALR9_9HYPH</name>
<keyword evidence="2" id="KW-0413">Isomerase</keyword>
<evidence type="ECO:0000313" key="4">
    <source>
        <dbReference type="Proteomes" id="UP001156881"/>
    </source>
</evidence>
<organism evidence="2 3">
    <name type="scientific">Methylobacterium brachythecii</name>
    <dbReference type="NCBI Taxonomy" id="1176177"/>
    <lineage>
        <taxon>Bacteria</taxon>
        <taxon>Pseudomonadati</taxon>
        <taxon>Pseudomonadota</taxon>
        <taxon>Alphaproteobacteria</taxon>
        <taxon>Hyphomicrobiales</taxon>
        <taxon>Methylobacteriaceae</taxon>
        <taxon>Methylobacterium</taxon>
    </lineage>
</organism>
<evidence type="ECO:0000313" key="2">
    <source>
        <dbReference type="EMBL" id="MBB3904089.1"/>
    </source>
</evidence>
<evidence type="ECO:0000313" key="1">
    <source>
        <dbReference type="EMBL" id="GLS42830.1"/>
    </source>
</evidence>
<dbReference type="EC" id="5.3.2.6" evidence="2"/>
<sequence length="116" mass="12539">MQIAELARTLGAERLGKDANVTAVLVEEADPDGWFIAGRRPTDDGLSAFWLDIKITEKSNVKSETTSFVAAAFEGMKQILGQIHGESYVFVHAVDGDAYGFGGRTQNGRWAEAHPG</sequence>
<proteinExistence type="predicted"/>
<keyword evidence="4" id="KW-1185">Reference proteome</keyword>
<reference evidence="1" key="1">
    <citation type="journal article" date="2014" name="Int. J. Syst. Evol. Microbiol.">
        <title>Complete genome of a new Firmicutes species belonging to the dominant human colonic microbiota ('Ruminococcus bicirculans') reveals two chromosomes and a selective capacity to utilize plant glucans.</title>
        <authorList>
            <consortium name="NISC Comparative Sequencing Program"/>
            <person name="Wegmann U."/>
            <person name="Louis P."/>
            <person name="Goesmann A."/>
            <person name="Henrissat B."/>
            <person name="Duncan S.H."/>
            <person name="Flint H.J."/>
        </authorList>
    </citation>
    <scope>NUCLEOTIDE SEQUENCE</scope>
    <source>
        <strain evidence="1">NBRC 107710</strain>
    </source>
</reference>
<dbReference type="Proteomes" id="UP001156881">
    <property type="component" value="Unassembled WGS sequence"/>
</dbReference>
<dbReference type="GO" id="GO:0016853">
    <property type="term" value="F:isomerase activity"/>
    <property type="evidence" value="ECO:0007669"/>
    <property type="project" value="UniProtKB-KW"/>
</dbReference>
<protein>
    <submittedName>
        <fullName evidence="2">4-oxalocrotonate tautomerase</fullName>
        <ecNumber evidence="2">5.3.2.6</ecNumber>
    </submittedName>
</protein>
<dbReference type="AlphaFoldDB" id="A0A7W6ALR9"/>